<dbReference type="Proteomes" id="UP000460298">
    <property type="component" value="Unassembled WGS sequence"/>
</dbReference>
<evidence type="ECO:0000256" key="7">
    <source>
        <dbReference type="ARBA" id="ARBA00022723"/>
    </source>
</evidence>
<feature type="domain" description="NADH-ubiquinone oxidoreductase 51kDa subunit iron-sulphur binding" evidence="14">
    <location>
        <begin position="327"/>
        <end position="372"/>
    </location>
</feature>
<dbReference type="GO" id="GO:0003954">
    <property type="term" value="F:NADH dehydrogenase activity"/>
    <property type="evidence" value="ECO:0007669"/>
    <property type="project" value="TreeGrafter"/>
</dbReference>
<dbReference type="EMBL" id="WBUI01000019">
    <property type="protein sequence ID" value="KAB2930623.1"/>
    <property type="molecule type" value="Genomic_DNA"/>
</dbReference>
<keyword evidence="8" id="KW-1278">Translocase</keyword>
<dbReference type="PANTHER" id="PTHR11780">
    <property type="entry name" value="NADH-UBIQUINONE OXIDOREDUCTASE FLAVOPROTEIN 1 NDUFV1"/>
    <property type="match status" value="1"/>
</dbReference>
<dbReference type="InterPro" id="IPR011538">
    <property type="entry name" value="Nuo51_FMN-bd"/>
</dbReference>
<dbReference type="GO" id="GO:0045333">
    <property type="term" value="P:cellular respiration"/>
    <property type="evidence" value="ECO:0007669"/>
    <property type="project" value="TreeGrafter"/>
</dbReference>
<dbReference type="NCBIfam" id="TIGR01959">
    <property type="entry name" value="nuoF_fam"/>
    <property type="match status" value="1"/>
</dbReference>
<dbReference type="FunFam" id="3.40.50.11540:FF:000001">
    <property type="entry name" value="NADH dehydrogenase [ubiquinone] flavoprotein 1, mitochondrial"/>
    <property type="match status" value="1"/>
</dbReference>
<evidence type="ECO:0000256" key="10">
    <source>
        <dbReference type="ARBA" id="ARBA00023014"/>
    </source>
</evidence>
<keyword evidence="15" id="KW-0560">Oxidoreductase</keyword>
<dbReference type="PROSITE" id="PS00645">
    <property type="entry name" value="COMPLEX1_51K_2"/>
    <property type="match status" value="1"/>
</dbReference>
<dbReference type="AlphaFoldDB" id="A0A833H0C1"/>
<dbReference type="SMART" id="SM00928">
    <property type="entry name" value="NADH_4Fe-4S"/>
    <property type="match status" value="1"/>
</dbReference>
<dbReference type="FunFam" id="1.20.1440.230:FF:000001">
    <property type="entry name" value="Mitochondrial NADH dehydrogenase flavoprotein 1"/>
    <property type="match status" value="1"/>
</dbReference>
<dbReference type="SUPFAM" id="SSF142019">
    <property type="entry name" value="Nqo1 FMN-binding domain-like"/>
    <property type="match status" value="1"/>
</dbReference>
<dbReference type="GO" id="GO:0051539">
    <property type="term" value="F:4 iron, 4 sulfur cluster binding"/>
    <property type="evidence" value="ECO:0007669"/>
    <property type="project" value="UniProtKB-UniRule"/>
</dbReference>
<evidence type="ECO:0000256" key="2">
    <source>
        <dbReference type="ARBA" id="ARBA00001966"/>
    </source>
</evidence>
<dbReference type="GO" id="GO:0048038">
    <property type="term" value="F:quinone binding"/>
    <property type="evidence" value="ECO:0007669"/>
    <property type="project" value="UniProtKB-KW"/>
</dbReference>
<evidence type="ECO:0000313" key="15">
    <source>
        <dbReference type="EMBL" id="KAB2930623.1"/>
    </source>
</evidence>
<dbReference type="SUPFAM" id="SSF142984">
    <property type="entry name" value="Nqo1 middle domain-like"/>
    <property type="match status" value="1"/>
</dbReference>
<dbReference type="GO" id="GO:0010181">
    <property type="term" value="F:FMN binding"/>
    <property type="evidence" value="ECO:0007669"/>
    <property type="project" value="InterPro"/>
</dbReference>
<dbReference type="InterPro" id="IPR050837">
    <property type="entry name" value="ComplexI_51kDa_subunit"/>
</dbReference>
<evidence type="ECO:0000256" key="12">
    <source>
        <dbReference type="ARBA" id="ARBA00047712"/>
    </source>
</evidence>
<dbReference type="InterPro" id="IPR001949">
    <property type="entry name" value="NADH-UbQ_OxRdtase_51kDa_CS"/>
</dbReference>
<evidence type="ECO:0000256" key="9">
    <source>
        <dbReference type="ARBA" id="ARBA00023004"/>
    </source>
</evidence>
<comment type="caution">
    <text evidence="15">The sequence shown here is derived from an EMBL/GenBank/DDBJ whole genome shotgun (WGS) entry which is preliminary data.</text>
</comment>
<evidence type="ECO:0000259" key="14">
    <source>
        <dbReference type="SMART" id="SM00928"/>
    </source>
</evidence>
<name>A0A833H0C1_9LEPT</name>
<comment type="similarity">
    <text evidence="3 13">Belongs to the complex I 51 kDa subunit family.</text>
</comment>
<comment type="catalytic activity">
    <reaction evidence="12 13">
        <text>a quinone + NADH + 5 H(+)(in) = a quinol + NAD(+) + 4 H(+)(out)</text>
        <dbReference type="Rhea" id="RHEA:57888"/>
        <dbReference type="ChEBI" id="CHEBI:15378"/>
        <dbReference type="ChEBI" id="CHEBI:24646"/>
        <dbReference type="ChEBI" id="CHEBI:57540"/>
        <dbReference type="ChEBI" id="CHEBI:57945"/>
        <dbReference type="ChEBI" id="CHEBI:132124"/>
    </reaction>
</comment>
<dbReference type="Gene3D" id="3.40.50.11540">
    <property type="entry name" value="NADH-ubiquinone oxidoreductase 51kDa subunit"/>
    <property type="match status" value="1"/>
</dbReference>
<reference evidence="15 16" key="1">
    <citation type="submission" date="2019-10" db="EMBL/GenBank/DDBJ databases">
        <title>Extracellular Electron Transfer in a Candidatus Methanoperedens spp. Enrichment Culture.</title>
        <authorList>
            <person name="Berger S."/>
            <person name="Rangel Shaw D."/>
            <person name="Berben T."/>
            <person name="In 'T Zandt M."/>
            <person name="Frank J."/>
            <person name="Reimann J."/>
            <person name="Jetten M.S.M."/>
            <person name="Welte C.U."/>
        </authorList>
    </citation>
    <scope>NUCLEOTIDE SEQUENCE [LARGE SCALE GENOMIC DNA]</scope>
    <source>
        <strain evidence="15">SB12</strain>
    </source>
</reference>
<dbReference type="Pfam" id="PF01512">
    <property type="entry name" value="Complex1_51K"/>
    <property type="match status" value="1"/>
</dbReference>
<evidence type="ECO:0000256" key="6">
    <source>
        <dbReference type="ARBA" id="ARBA00022643"/>
    </source>
</evidence>
<keyword evidence="10 13" id="KW-0411">Iron-sulfur</keyword>
<dbReference type="NCBIfam" id="NF010120">
    <property type="entry name" value="PRK13596.1"/>
    <property type="match status" value="1"/>
</dbReference>
<keyword evidence="6 13" id="KW-0288">FMN</keyword>
<keyword evidence="4 13" id="KW-0004">4Fe-4S</keyword>
<dbReference type="GO" id="GO:0051287">
    <property type="term" value="F:NAD binding"/>
    <property type="evidence" value="ECO:0007669"/>
    <property type="project" value="UniProtKB-UniRule"/>
</dbReference>
<evidence type="ECO:0000256" key="3">
    <source>
        <dbReference type="ARBA" id="ARBA00007523"/>
    </source>
</evidence>
<comment type="cofactor">
    <cofactor evidence="2 13">
        <name>[4Fe-4S] cluster</name>
        <dbReference type="ChEBI" id="CHEBI:49883"/>
    </cofactor>
</comment>
<proteinExistence type="inferred from homology"/>
<dbReference type="InterPro" id="IPR037225">
    <property type="entry name" value="Nuo51_FMN-bd_sf"/>
</dbReference>
<dbReference type="InterPro" id="IPR019575">
    <property type="entry name" value="Nuop51_4Fe4S-bd"/>
</dbReference>
<dbReference type="InterPro" id="IPR011537">
    <property type="entry name" value="NADH-UbQ_OxRdtase_suF"/>
</dbReference>
<comment type="cofactor">
    <cofactor evidence="1 13">
        <name>FMN</name>
        <dbReference type="ChEBI" id="CHEBI:58210"/>
    </cofactor>
</comment>
<dbReference type="Pfam" id="PF10589">
    <property type="entry name" value="NADH_4Fe-4S"/>
    <property type="match status" value="1"/>
</dbReference>
<dbReference type="SUPFAM" id="SSF140490">
    <property type="entry name" value="Nqo1C-terminal domain-like"/>
    <property type="match status" value="1"/>
</dbReference>
<evidence type="ECO:0000256" key="5">
    <source>
        <dbReference type="ARBA" id="ARBA00022630"/>
    </source>
</evidence>
<dbReference type="Gene3D" id="3.10.20.600">
    <property type="match status" value="1"/>
</dbReference>
<keyword evidence="7 13" id="KW-0479">Metal-binding</keyword>
<dbReference type="InterPro" id="IPR037207">
    <property type="entry name" value="Nuop51_4Fe4S-bd_sf"/>
</dbReference>
<dbReference type="GO" id="GO:0046872">
    <property type="term" value="F:metal ion binding"/>
    <property type="evidence" value="ECO:0007669"/>
    <property type="project" value="UniProtKB-KW"/>
</dbReference>
<evidence type="ECO:0000313" key="16">
    <source>
        <dbReference type="Proteomes" id="UP000460298"/>
    </source>
</evidence>
<evidence type="ECO:0000256" key="1">
    <source>
        <dbReference type="ARBA" id="ARBA00001917"/>
    </source>
</evidence>
<evidence type="ECO:0000256" key="8">
    <source>
        <dbReference type="ARBA" id="ARBA00022967"/>
    </source>
</evidence>
<dbReference type="EC" id="7.1.1.-" evidence="13"/>
<dbReference type="GO" id="GO:0008137">
    <property type="term" value="F:NADH dehydrogenase (ubiquinone) activity"/>
    <property type="evidence" value="ECO:0007669"/>
    <property type="project" value="InterPro"/>
</dbReference>
<sequence>MSFEPHLTKRFGIENSRKLEVARKHGAYSSLQKLFSMKPTDLIEEVKKSNLKGRGGAGFPTGMKWSFVPQNTGKPVYLCINADESEPGTFTDRYIIENDPHLLIEGIICGAWAIQCHTAYIYIRGEYANQFKMLNEALAEARAAGLVGKNIVGSGFDLEIWTHRGAGAYICGEETGLIESLEGKKGQPRIKPPFPAVEGLFGCPTIVNNVKTLAHVPWIVHNGGEAFAAIGTKDSTGTNIFGVSGHINNPGYWELPFGMHVPEFIEKYAKGVKGGKLKAFIPGGSSTPVLTAAETEDLYLTYESMMAHKTFLGTGGMIIMNDQTDMVKALKTLTHFYADESCGQCTPCREGTSWVDRILKRILAGEATTRELDMLVEIADNMEGRTICALAAACAMPVRSFVTKFRPDFEKYCKPAVYPAAAVS</sequence>
<keyword evidence="13" id="KW-0874">Quinone</keyword>
<comment type="function">
    <text evidence="13">NDH-1 shuttles electrons from NADH, via FMN and iron-sulfur (Fe-S) centers, to quinones in the respiratory chain.</text>
</comment>
<dbReference type="Gene3D" id="1.20.1440.230">
    <property type="entry name" value="NADH-ubiquinone oxidoreductase 51kDa subunit, iron-sulphur binding domain"/>
    <property type="match status" value="1"/>
</dbReference>
<evidence type="ECO:0000256" key="4">
    <source>
        <dbReference type="ARBA" id="ARBA00022485"/>
    </source>
</evidence>
<keyword evidence="5 13" id="KW-0285">Flavoprotein</keyword>
<keyword evidence="11 13" id="KW-0520">NAD</keyword>
<dbReference type="Gene3D" id="6.10.250.1450">
    <property type="match status" value="1"/>
</dbReference>
<protein>
    <recommendedName>
        <fullName evidence="13">NADH-quinone oxidoreductase subunit F</fullName>
        <ecNumber evidence="13">7.1.1.-</ecNumber>
    </recommendedName>
</protein>
<organism evidence="15 16">
    <name type="scientific">Leptonema illini</name>
    <dbReference type="NCBI Taxonomy" id="183"/>
    <lineage>
        <taxon>Bacteria</taxon>
        <taxon>Pseudomonadati</taxon>
        <taxon>Spirochaetota</taxon>
        <taxon>Spirochaetia</taxon>
        <taxon>Leptospirales</taxon>
        <taxon>Leptospiraceae</taxon>
        <taxon>Leptonema</taxon>
    </lineage>
</organism>
<evidence type="ECO:0000256" key="11">
    <source>
        <dbReference type="ARBA" id="ARBA00023027"/>
    </source>
</evidence>
<dbReference type="PANTHER" id="PTHR11780:SF10">
    <property type="entry name" value="NADH DEHYDROGENASE [UBIQUINONE] FLAVOPROTEIN 1, MITOCHONDRIAL"/>
    <property type="match status" value="1"/>
</dbReference>
<keyword evidence="9 13" id="KW-0408">Iron</keyword>
<evidence type="ECO:0000256" key="13">
    <source>
        <dbReference type="RuleBase" id="RU364066"/>
    </source>
</evidence>
<gene>
    <name evidence="15" type="primary">nuoF</name>
    <name evidence="15" type="ORF">F9K24_16410</name>
</gene>
<accession>A0A833H0C1</accession>